<sequence>MIKSFFRSKKWLRWAYGGAILLIVLIYAKVSLSVKLNDWYGDFYDLLQKANEHSVTEFWAGMKLFMYIVIPWILLDTATWYFTRVYSLRWREAINYDYLPRWRNVSEEIEGASQRIQEDTYKFAKIVESLGSQIIDSILTLVAFTPVLWALSGRVEIQYLKNIPGSLVWLALLVSVGGMIISWFVGIKLPGLEYNNQKVEAAYRKELVYGEDDKQNYASIPKLAELFMGIKFNYHRLFLHYGYFDLWRGLYFQFMVIVPYLVMGPGLFTGLITLGILMKVSNSFDQVRSSLSIFINNWTAITELRSIWMRLHEFEKNLDKYQRQ</sequence>
<protein>
    <submittedName>
        <fullName evidence="7">Transporter</fullName>
    </submittedName>
</protein>
<dbReference type="Proteomes" id="UP000177982">
    <property type="component" value="Unassembled WGS sequence"/>
</dbReference>
<evidence type="ECO:0000313" key="8">
    <source>
        <dbReference type="Proteomes" id="UP000177982"/>
    </source>
</evidence>
<reference evidence="7 8" key="1">
    <citation type="journal article" date="2016" name="Nat. Commun.">
        <title>Thousands of microbial genomes shed light on interconnected biogeochemical processes in an aquifer system.</title>
        <authorList>
            <person name="Anantharaman K."/>
            <person name="Brown C.T."/>
            <person name="Hug L.A."/>
            <person name="Sharon I."/>
            <person name="Castelle C.J."/>
            <person name="Probst A.J."/>
            <person name="Thomas B.C."/>
            <person name="Singh A."/>
            <person name="Wilkins M.J."/>
            <person name="Karaoz U."/>
            <person name="Brodie E.L."/>
            <person name="Williams K.H."/>
            <person name="Hubbard S.S."/>
            <person name="Banfield J.F."/>
        </authorList>
    </citation>
    <scope>NUCLEOTIDE SEQUENCE [LARGE SCALE GENOMIC DNA]</scope>
</reference>
<keyword evidence="3 6" id="KW-0812">Transmembrane</keyword>
<dbReference type="PANTHER" id="PTHR11384:SF59">
    <property type="entry name" value="LYSOSOMAL COBALAMIN TRANSPORTER ABCD4"/>
    <property type="match status" value="1"/>
</dbReference>
<feature type="transmembrane region" description="Helical" evidence="6">
    <location>
        <begin position="250"/>
        <end position="278"/>
    </location>
</feature>
<dbReference type="EMBL" id="MHQO01000013">
    <property type="protein sequence ID" value="OHA07281.1"/>
    <property type="molecule type" value="Genomic_DNA"/>
</dbReference>
<dbReference type="GO" id="GO:0005524">
    <property type="term" value="F:ATP binding"/>
    <property type="evidence" value="ECO:0007669"/>
    <property type="project" value="InterPro"/>
</dbReference>
<dbReference type="Gene3D" id="1.20.1560.10">
    <property type="entry name" value="ABC transporter type 1, transmembrane domain"/>
    <property type="match status" value="1"/>
</dbReference>
<dbReference type="InterPro" id="IPR050835">
    <property type="entry name" value="ABC_transporter_sub-D"/>
</dbReference>
<dbReference type="GO" id="GO:1904680">
    <property type="term" value="F:peptide transmembrane transporter activity"/>
    <property type="evidence" value="ECO:0007669"/>
    <property type="project" value="InterPro"/>
</dbReference>
<comment type="subcellular location">
    <subcellularLocation>
        <location evidence="1">Cell membrane</location>
        <topology evidence="1">Multi-pass membrane protein</topology>
    </subcellularLocation>
</comment>
<evidence type="ECO:0000256" key="3">
    <source>
        <dbReference type="ARBA" id="ARBA00022692"/>
    </source>
</evidence>
<dbReference type="InterPro" id="IPR009248">
    <property type="entry name" value="SbmA_BacA"/>
</dbReference>
<dbReference type="Pfam" id="PF05992">
    <property type="entry name" value="SbmA_BacA"/>
    <property type="match status" value="1"/>
</dbReference>
<dbReference type="SUPFAM" id="SSF90123">
    <property type="entry name" value="ABC transporter transmembrane region"/>
    <property type="match status" value="1"/>
</dbReference>
<evidence type="ECO:0000256" key="6">
    <source>
        <dbReference type="SAM" id="Phobius"/>
    </source>
</evidence>
<dbReference type="InterPro" id="IPR036640">
    <property type="entry name" value="ABC1_TM_sf"/>
</dbReference>
<dbReference type="PANTHER" id="PTHR11384">
    <property type="entry name" value="ATP-BINDING CASSETTE, SUB-FAMILY D MEMBER"/>
    <property type="match status" value="1"/>
</dbReference>
<evidence type="ECO:0000313" key="7">
    <source>
        <dbReference type="EMBL" id="OHA07281.1"/>
    </source>
</evidence>
<dbReference type="GO" id="GO:0015833">
    <property type="term" value="P:peptide transport"/>
    <property type="evidence" value="ECO:0007669"/>
    <property type="project" value="InterPro"/>
</dbReference>
<gene>
    <name evidence="7" type="ORF">A2934_03165</name>
</gene>
<evidence type="ECO:0000256" key="2">
    <source>
        <dbReference type="ARBA" id="ARBA00022448"/>
    </source>
</evidence>
<comment type="caution">
    <text evidence="7">The sequence shown here is derived from an EMBL/GenBank/DDBJ whole genome shotgun (WGS) entry which is preliminary data.</text>
</comment>
<keyword evidence="5 6" id="KW-0472">Membrane</keyword>
<name>A0A1G2L8V4_9BACT</name>
<keyword evidence="4 6" id="KW-1133">Transmembrane helix</keyword>
<organism evidence="7 8">
    <name type="scientific">Candidatus Sungbacteria bacterium RIFCSPLOWO2_01_FULL_47_10</name>
    <dbReference type="NCBI Taxonomy" id="1802276"/>
    <lineage>
        <taxon>Bacteria</taxon>
        <taxon>Candidatus Sungiibacteriota</taxon>
    </lineage>
</organism>
<evidence type="ECO:0000256" key="1">
    <source>
        <dbReference type="ARBA" id="ARBA00004651"/>
    </source>
</evidence>
<dbReference type="NCBIfam" id="NF009036">
    <property type="entry name" value="PRK12369.1"/>
    <property type="match status" value="1"/>
</dbReference>
<accession>A0A1G2L8V4</accession>
<feature type="transmembrane region" description="Helical" evidence="6">
    <location>
        <begin position="167"/>
        <end position="186"/>
    </location>
</feature>
<feature type="transmembrane region" description="Helical" evidence="6">
    <location>
        <begin position="12"/>
        <end position="30"/>
    </location>
</feature>
<evidence type="ECO:0000256" key="5">
    <source>
        <dbReference type="ARBA" id="ARBA00023136"/>
    </source>
</evidence>
<dbReference type="GO" id="GO:0005886">
    <property type="term" value="C:plasma membrane"/>
    <property type="evidence" value="ECO:0007669"/>
    <property type="project" value="UniProtKB-SubCell"/>
</dbReference>
<proteinExistence type="predicted"/>
<evidence type="ECO:0000256" key="4">
    <source>
        <dbReference type="ARBA" id="ARBA00022989"/>
    </source>
</evidence>
<keyword evidence="2" id="KW-0813">Transport</keyword>
<feature type="transmembrane region" description="Helical" evidence="6">
    <location>
        <begin position="64"/>
        <end position="82"/>
    </location>
</feature>
<dbReference type="AlphaFoldDB" id="A0A1G2L8V4"/>